<comment type="caution">
    <text evidence="1">The sequence shown here is derived from an EMBL/GenBank/DDBJ whole genome shotgun (WGS) entry which is preliminary data.</text>
</comment>
<sequence>MKHLLLLTFTLTLFSSCTKEATCTDGMIRWGGEPAVDGLGWYFISADLGNKPVKLKNLSGNYQVDSLQVNACLTLLTEKYQCFCAVPLDMYKVEKIRRR</sequence>
<evidence type="ECO:0008006" key="3">
    <source>
        <dbReference type="Google" id="ProtNLM"/>
    </source>
</evidence>
<dbReference type="PROSITE" id="PS51257">
    <property type="entry name" value="PROKAR_LIPOPROTEIN"/>
    <property type="match status" value="1"/>
</dbReference>
<gene>
    <name evidence="1" type="ORF">ESA94_08750</name>
</gene>
<name>A0A4Q1CJK1_9BACT</name>
<evidence type="ECO:0000313" key="2">
    <source>
        <dbReference type="Proteomes" id="UP000290204"/>
    </source>
</evidence>
<evidence type="ECO:0000313" key="1">
    <source>
        <dbReference type="EMBL" id="RXK60547.1"/>
    </source>
</evidence>
<keyword evidence="2" id="KW-1185">Reference proteome</keyword>
<organism evidence="1 2">
    <name type="scientific">Lacibacter luteus</name>
    <dbReference type="NCBI Taxonomy" id="2508719"/>
    <lineage>
        <taxon>Bacteria</taxon>
        <taxon>Pseudomonadati</taxon>
        <taxon>Bacteroidota</taxon>
        <taxon>Chitinophagia</taxon>
        <taxon>Chitinophagales</taxon>
        <taxon>Chitinophagaceae</taxon>
        <taxon>Lacibacter</taxon>
    </lineage>
</organism>
<proteinExistence type="predicted"/>
<dbReference type="Proteomes" id="UP000290204">
    <property type="component" value="Unassembled WGS sequence"/>
</dbReference>
<reference evidence="1 2" key="1">
    <citation type="submission" date="2019-01" db="EMBL/GenBank/DDBJ databases">
        <title>Lacibacter sp. strain TTM-7.</title>
        <authorList>
            <person name="Chen W.-M."/>
        </authorList>
    </citation>
    <scope>NUCLEOTIDE SEQUENCE [LARGE SCALE GENOMIC DNA]</scope>
    <source>
        <strain evidence="1 2">TTM-7</strain>
    </source>
</reference>
<protein>
    <recommendedName>
        <fullName evidence="3">Lipoprotein</fullName>
    </recommendedName>
</protein>
<dbReference type="OrthoDB" id="676038at2"/>
<dbReference type="AlphaFoldDB" id="A0A4Q1CJK1"/>
<dbReference type="EMBL" id="SDHW01000002">
    <property type="protein sequence ID" value="RXK60547.1"/>
    <property type="molecule type" value="Genomic_DNA"/>
</dbReference>
<accession>A0A4Q1CJK1</accession>
<dbReference type="RefSeq" id="WP_129130508.1">
    <property type="nucleotide sequence ID" value="NZ_SDHW01000002.1"/>
</dbReference>